<dbReference type="OrthoDB" id="2166477at2"/>
<dbReference type="Pfam" id="PF12728">
    <property type="entry name" value="HTH_17"/>
    <property type="match status" value="1"/>
</dbReference>
<comment type="caution">
    <text evidence="2">The sequence shown here is derived from an EMBL/GenBank/DDBJ whole genome shotgun (WGS) entry which is preliminary data.</text>
</comment>
<sequence>MYLTIKETADYLSFPEEYIEKLIVDRKIRAVHDGDQYLINREQFTNHLDQIEAYKKMIEEYLSEPIPEDYDVKDED</sequence>
<evidence type="ECO:0000259" key="1">
    <source>
        <dbReference type="Pfam" id="PF12728"/>
    </source>
</evidence>
<accession>A0A147KCE8</accession>
<keyword evidence="3" id="KW-1185">Reference proteome</keyword>
<protein>
    <recommendedName>
        <fullName evidence="1">Helix-turn-helix domain-containing protein</fullName>
    </recommendedName>
</protein>
<reference evidence="2 3" key="1">
    <citation type="journal article" date="2016" name="Front. Microbiol.">
        <title>Microevolution Analysis of Bacillus coahuilensis Unveils Differences in Phosphorus Acquisition Strategies and Their Regulation.</title>
        <authorList>
            <person name="Gomez-Lunar Z."/>
            <person name="Hernandez-Gonzalez I."/>
            <person name="Rodriguez-Torres M.D."/>
            <person name="Souza V."/>
            <person name="Olmedo-Alvarez G."/>
        </authorList>
    </citation>
    <scope>NUCLEOTIDE SEQUENCE [LARGE SCALE GENOMIC DNA]</scope>
    <source>
        <strain evidence="3">p1.1.43</strain>
    </source>
</reference>
<dbReference type="InterPro" id="IPR010093">
    <property type="entry name" value="SinI_DNA-bd"/>
</dbReference>
<dbReference type="STRING" id="1150625.Q75_01165"/>
<gene>
    <name evidence="2" type="ORF">Q75_01165</name>
</gene>
<evidence type="ECO:0000313" key="2">
    <source>
        <dbReference type="EMBL" id="KUP09269.1"/>
    </source>
</evidence>
<dbReference type="EMBL" id="LDYG01000002">
    <property type="protein sequence ID" value="KUP09269.1"/>
    <property type="molecule type" value="Genomic_DNA"/>
</dbReference>
<dbReference type="PATRIC" id="fig|1150625.3.peg.241"/>
<dbReference type="NCBIfam" id="TIGR01764">
    <property type="entry name" value="excise"/>
    <property type="match status" value="1"/>
</dbReference>
<dbReference type="InterPro" id="IPR041657">
    <property type="entry name" value="HTH_17"/>
</dbReference>
<feature type="domain" description="Helix-turn-helix" evidence="1">
    <location>
        <begin position="2"/>
        <end position="45"/>
    </location>
</feature>
<dbReference type="RefSeq" id="WP_059282002.1">
    <property type="nucleotide sequence ID" value="NZ_LDYG01000002.1"/>
</dbReference>
<organism evidence="2 3">
    <name type="scientific">Bacillus coahuilensis p1.1.43</name>
    <dbReference type="NCBI Taxonomy" id="1150625"/>
    <lineage>
        <taxon>Bacteria</taxon>
        <taxon>Bacillati</taxon>
        <taxon>Bacillota</taxon>
        <taxon>Bacilli</taxon>
        <taxon>Bacillales</taxon>
        <taxon>Bacillaceae</taxon>
        <taxon>Bacillus</taxon>
    </lineage>
</organism>
<dbReference type="GO" id="GO:0003677">
    <property type="term" value="F:DNA binding"/>
    <property type="evidence" value="ECO:0007669"/>
    <property type="project" value="InterPro"/>
</dbReference>
<proteinExistence type="predicted"/>
<dbReference type="Proteomes" id="UP000074108">
    <property type="component" value="Unassembled WGS sequence"/>
</dbReference>
<name>A0A147KCE8_9BACI</name>
<dbReference type="AlphaFoldDB" id="A0A147KCE8"/>
<evidence type="ECO:0000313" key="3">
    <source>
        <dbReference type="Proteomes" id="UP000074108"/>
    </source>
</evidence>